<dbReference type="GO" id="GO:0005506">
    <property type="term" value="F:iron ion binding"/>
    <property type="evidence" value="ECO:0007669"/>
    <property type="project" value="InterPro"/>
</dbReference>
<dbReference type="PROSITE" id="PS51471">
    <property type="entry name" value="FE2OG_OXY"/>
    <property type="match status" value="1"/>
</dbReference>
<reference evidence="8" key="1">
    <citation type="submission" date="2020-01" db="EMBL/GenBank/DDBJ databases">
        <title>Genome sequence of Kobresia littledalei, the first chromosome-level genome in the family Cyperaceae.</title>
        <authorList>
            <person name="Qu G."/>
        </authorList>
    </citation>
    <scope>NUCLEOTIDE SEQUENCE</scope>
    <source>
        <strain evidence="8">C.B.Clarke</strain>
        <tissue evidence="8">Leaf</tissue>
    </source>
</reference>
<dbReference type="OrthoDB" id="1736837at2759"/>
<dbReference type="GO" id="GO:0016705">
    <property type="term" value="F:oxidoreductase activity, acting on paired donors, with incorporation or reduction of molecular oxygen"/>
    <property type="evidence" value="ECO:0007669"/>
    <property type="project" value="InterPro"/>
</dbReference>
<evidence type="ECO:0000256" key="4">
    <source>
        <dbReference type="ARBA" id="ARBA00022964"/>
    </source>
</evidence>
<dbReference type="InterPro" id="IPR006620">
    <property type="entry name" value="Pro_4_hyd_alph"/>
</dbReference>
<evidence type="ECO:0000256" key="2">
    <source>
        <dbReference type="ARBA" id="ARBA00022723"/>
    </source>
</evidence>
<accession>A0A833VXI7</accession>
<dbReference type="InterPro" id="IPR005123">
    <property type="entry name" value="Oxoglu/Fe-dep_dioxygenase_dom"/>
</dbReference>
<evidence type="ECO:0000256" key="5">
    <source>
        <dbReference type="ARBA" id="ARBA00023002"/>
    </source>
</evidence>
<sequence length="379" mass="43501">MDGAIERREELIVVASAGNGTASSRFVDRRLRISPNMEHRPERYDDLTGEVEAAVFSSLERHLPPTMLDFPRDAKFQYMMEVLSRYLPEGERTKVQKHKEYRKLIIKEYKPLHRELFSMNPAAFFLPSFFKAVSDNTEESIRSIMSEPSPGIYTFPMLQPSFCQMLIEEVEHIENTIRSCGTKIMKPNTMNKYGAVLDDFGFDAMLTKLMEDFLSPISKVYYPDVGGTALDSHHGFVVEYGNNRDLDLGFHVDDSEVTLNVCLGKQFIGGELFFRGVRCDKHVNSDTSPEEIFDYNHVPGQAVLHRGRHRHGARATTAGHRINLLLWCRSSTFRELKKYQKDFSSWCGECQREKIERQRQSIAATKMQTFLRSSTGSVI</sequence>
<evidence type="ECO:0000259" key="7">
    <source>
        <dbReference type="PROSITE" id="PS51471"/>
    </source>
</evidence>
<feature type="domain" description="Fe2OG dioxygenase" evidence="7">
    <location>
        <begin position="231"/>
        <end position="330"/>
    </location>
</feature>
<dbReference type="Proteomes" id="UP000623129">
    <property type="component" value="Unassembled WGS sequence"/>
</dbReference>
<keyword evidence="5" id="KW-0560">Oxidoreductase</keyword>
<keyword evidence="2" id="KW-0479">Metal-binding</keyword>
<keyword evidence="4" id="KW-0223">Dioxygenase</keyword>
<evidence type="ECO:0000256" key="3">
    <source>
        <dbReference type="ARBA" id="ARBA00022896"/>
    </source>
</evidence>
<dbReference type="EMBL" id="SWLB01000003">
    <property type="protein sequence ID" value="KAF3339778.1"/>
    <property type="molecule type" value="Genomic_DNA"/>
</dbReference>
<keyword evidence="9" id="KW-1185">Reference proteome</keyword>
<keyword evidence="6" id="KW-0408">Iron</keyword>
<evidence type="ECO:0000313" key="8">
    <source>
        <dbReference type="EMBL" id="KAF3339778.1"/>
    </source>
</evidence>
<protein>
    <submittedName>
        <fullName evidence="8">PKHD-type hydroxylase</fullName>
    </submittedName>
</protein>
<dbReference type="GO" id="GO:0031418">
    <property type="term" value="F:L-ascorbic acid binding"/>
    <property type="evidence" value="ECO:0007669"/>
    <property type="project" value="UniProtKB-KW"/>
</dbReference>
<keyword evidence="3" id="KW-0847">Vitamin C</keyword>
<dbReference type="PANTHER" id="PTHR24014:SF4">
    <property type="entry name" value="2-OXOGLUTARATE AND IRON-DEPENDENT OXYGENASE DOMAIN-CONTAINING PROTEIN 2"/>
    <property type="match status" value="1"/>
</dbReference>
<dbReference type="Gene3D" id="2.60.120.620">
    <property type="entry name" value="q2cbj1_9rhob like domain"/>
    <property type="match status" value="1"/>
</dbReference>
<dbReference type="Pfam" id="PF25238">
    <property type="entry name" value="OGFOD2-like"/>
    <property type="match status" value="1"/>
</dbReference>
<comment type="caution">
    <text evidence="8">The sequence shown here is derived from an EMBL/GenBank/DDBJ whole genome shotgun (WGS) entry which is preliminary data.</text>
</comment>
<evidence type="ECO:0000313" key="9">
    <source>
        <dbReference type="Proteomes" id="UP000623129"/>
    </source>
</evidence>
<dbReference type="PANTHER" id="PTHR24014">
    <property type="entry name" value="2-OXOGLUTARATE AND IRON-DEPENDENT OXYGENASE DOMAIN-CONTAINING PROTEIN 2"/>
    <property type="match status" value="1"/>
</dbReference>
<dbReference type="AlphaFoldDB" id="A0A833VXI7"/>
<organism evidence="8 9">
    <name type="scientific">Carex littledalei</name>
    <dbReference type="NCBI Taxonomy" id="544730"/>
    <lineage>
        <taxon>Eukaryota</taxon>
        <taxon>Viridiplantae</taxon>
        <taxon>Streptophyta</taxon>
        <taxon>Embryophyta</taxon>
        <taxon>Tracheophyta</taxon>
        <taxon>Spermatophyta</taxon>
        <taxon>Magnoliopsida</taxon>
        <taxon>Liliopsida</taxon>
        <taxon>Poales</taxon>
        <taxon>Cyperaceae</taxon>
        <taxon>Cyperoideae</taxon>
        <taxon>Cariceae</taxon>
        <taxon>Carex</taxon>
        <taxon>Carex subgen. Euthyceras</taxon>
    </lineage>
</organism>
<evidence type="ECO:0000256" key="6">
    <source>
        <dbReference type="ARBA" id="ARBA00023004"/>
    </source>
</evidence>
<dbReference type="SMART" id="SM00702">
    <property type="entry name" value="P4Hc"/>
    <property type="match status" value="1"/>
</dbReference>
<dbReference type="SUPFAM" id="SSF51197">
    <property type="entry name" value="Clavaminate synthase-like"/>
    <property type="match status" value="1"/>
</dbReference>
<gene>
    <name evidence="8" type="ORF">FCM35_KLT15549</name>
</gene>
<name>A0A833VXI7_9POAL</name>
<comment type="cofactor">
    <cofactor evidence="1">
        <name>L-ascorbate</name>
        <dbReference type="ChEBI" id="CHEBI:38290"/>
    </cofactor>
</comment>
<dbReference type="GO" id="GO:0051213">
    <property type="term" value="F:dioxygenase activity"/>
    <property type="evidence" value="ECO:0007669"/>
    <property type="project" value="UniProtKB-KW"/>
</dbReference>
<proteinExistence type="predicted"/>
<evidence type="ECO:0000256" key="1">
    <source>
        <dbReference type="ARBA" id="ARBA00001961"/>
    </source>
</evidence>